<dbReference type="Proteomes" id="UP000289738">
    <property type="component" value="Chromosome A05"/>
</dbReference>
<dbReference type="InterPro" id="IPR024752">
    <property type="entry name" value="Myb/SANT-like_dom"/>
</dbReference>
<dbReference type="PANTHER" id="PTHR46929:SF4">
    <property type="entry name" value="MYB_SANT-LIKE DOMAIN-CONTAINING PROTEIN"/>
    <property type="match status" value="1"/>
</dbReference>
<dbReference type="PANTHER" id="PTHR46929">
    <property type="entry name" value="EXPRESSED PROTEIN"/>
    <property type="match status" value="1"/>
</dbReference>
<gene>
    <name evidence="2" type="ORF">Ahy_A05g024210</name>
</gene>
<organism evidence="2 3">
    <name type="scientific">Arachis hypogaea</name>
    <name type="common">Peanut</name>
    <dbReference type="NCBI Taxonomy" id="3818"/>
    <lineage>
        <taxon>Eukaryota</taxon>
        <taxon>Viridiplantae</taxon>
        <taxon>Streptophyta</taxon>
        <taxon>Embryophyta</taxon>
        <taxon>Tracheophyta</taxon>
        <taxon>Spermatophyta</taxon>
        <taxon>Magnoliopsida</taxon>
        <taxon>eudicotyledons</taxon>
        <taxon>Gunneridae</taxon>
        <taxon>Pentapetalae</taxon>
        <taxon>rosids</taxon>
        <taxon>fabids</taxon>
        <taxon>Fabales</taxon>
        <taxon>Fabaceae</taxon>
        <taxon>Papilionoideae</taxon>
        <taxon>50 kb inversion clade</taxon>
        <taxon>dalbergioids sensu lato</taxon>
        <taxon>Dalbergieae</taxon>
        <taxon>Pterocarpus clade</taxon>
        <taxon>Arachis</taxon>
    </lineage>
</organism>
<dbReference type="AlphaFoldDB" id="A0A445D5C9"/>
<name>A0A445D5C9_ARAHY</name>
<dbReference type="EMBL" id="SDMP01000005">
    <property type="protein sequence ID" value="RYR58437.1"/>
    <property type="molecule type" value="Genomic_DNA"/>
</dbReference>
<protein>
    <recommendedName>
        <fullName evidence="1">Myb/SANT-like domain-containing protein</fullName>
    </recommendedName>
</protein>
<keyword evidence="3" id="KW-1185">Reference proteome</keyword>
<sequence length="78" mass="9448">MEVIFTTMPYDNILSLFRSTYDNHLRKKNLKNRMKTLKDHFGVCYDHFHDLNGFSWNSIAKMFEAEAKVWKELIKEFN</sequence>
<feature type="domain" description="Myb/SANT-like" evidence="1">
    <location>
        <begin position="4"/>
        <end position="72"/>
    </location>
</feature>
<reference evidence="2 3" key="1">
    <citation type="submission" date="2019-01" db="EMBL/GenBank/DDBJ databases">
        <title>Sequencing of cultivated peanut Arachis hypogaea provides insights into genome evolution and oil improvement.</title>
        <authorList>
            <person name="Chen X."/>
        </authorList>
    </citation>
    <scope>NUCLEOTIDE SEQUENCE [LARGE SCALE GENOMIC DNA]</scope>
    <source>
        <strain evidence="3">cv. Fuhuasheng</strain>
        <tissue evidence="2">Leaves</tissue>
    </source>
</reference>
<evidence type="ECO:0000313" key="3">
    <source>
        <dbReference type="Proteomes" id="UP000289738"/>
    </source>
</evidence>
<evidence type="ECO:0000313" key="2">
    <source>
        <dbReference type="EMBL" id="RYR58437.1"/>
    </source>
</evidence>
<evidence type="ECO:0000259" key="1">
    <source>
        <dbReference type="Pfam" id="PF12776"/>
    </source>
</evidence>
<proteinExistence type="predicted"/>
<dbReference type="Pfam" id="PF12776">
    <property type="entry name" value="Myb_DNA-bind_3"/>
    <property type="match status" value="1"/>
</dbReference>
<accession>A0A445D5C9</accession>
<comment type="caution">
    <text evidence="2">The sequence shown here is derived from an EMBL/GenBank/DDBJ whole genome shotgun (WGS) entry which is preliminary data.</text>
</comment>